<dbReference type="GO" id="GO:0009697">
    <property type="term" value="P:salicylic acid biosynthetic process"/>
    <property type="evidence" value="ECO:0007669"/>
    <property type="project" value="TreeGrafter"/>
</dbReference>
<feature type="domain" description="Chorismate-utilising enzyme C-terminal" evidence="6">
    <location>
        <begin position="124"/>
        <end position="382"/>
    </location>
</feature>
<evidence type="ECO:0000256" key="3">
    <source>
        <dbReference type="ARBA" id="ARBA00012824"/>
    </source>
</evidence>
<keyword evidence="4" id="KW-0413">Isomerase</keyword>
<dbReference type="RefSeq" id="WP_191139097.1">
    <property type="nucleotide sequence ID" value="NZ_JACXAG020000002.1"/>
</dbReference>
<comment type="similarity">
    <text evidence="2">Belongs to the isochorismate synthase family.</text>
</comment>
<comment type="catalytic activity">
    <reaction evidence="1">
        <text>chorismate = isochorismate</text>
        <dbReference type="Rhea" id="RHEA:18985"/>
        <dbReference type="ChEBI" id="CHEBI:29748"/>
        <dbReference type="ChEBI" id="CHEBI:29780"/>
        <dbReference type="EC" id="5.4.4.2"/>
    </reaction>
</comment>
<gene>
    <name evidence="7" type="primary">dhbC</name>
    <name evidence="7" type="ORF">IC620_01335</name>
</gene>
<dbReference type="Proteomes" id="UP000661691">
    <property type="component" value="Unassembled WGS sequence"/>
</dbReference>
<dbReference type="EMBL" id="JACXAH010000002">
    <property type="protein sequence ID" value="MBD1371004.1"/>
    <property type="molecule type" value="Genomic_DNA"/>
</dbReference>
<dbReference type="SUPFAM" id="SSF56322">
    <property type="entry name" value="ADC synthase"/>
    <property type="match status" value="1"/>
</dbReference>
<dbReference type="PANTHER" id="PTHR42839">
    <property type="entry name" value="ISOCHORISMATE SYNTHASE ENTC"/>
    <property type="match status" value="1"/>
</dbReference>
<dbReference type="InterPro" id="IPR015890">
    <property type="entry name" value="Chorismate_C"/>
</dbReference>
<evidence type="ECO:0000313" key="7">
    <source>
        <dbReference type="EMBL" id="MBD1371004.1"/>
    </source>
</evidence>
<dbReference type="AlphaFoldDB" id="A0A926NCD8"/>
<dbReference type="NCBIfam" id="NF005380">
    <property type="entry name" value="PRK06923.1"/>
    <property type="match status" value="1"/>
</dbReference>
<evidence type="ECO:0000256" key="5">
    <source>
        <dbReference type="ARBA" id="ARBA00041564"/>
    </source>
</evidence>
<dbReference type="InterPro" id="IPR004561">
    <property type="entry name" value="IsoChor_synthase"/>
</dbReference>
<accession>A0A926NCD8</accession>
<evidence type="ECO:0000256" key="2">
    <source>
        <dbReference type="ARBA" id="ARBA00005297"/>
    </source>
</evidence>
<dbReference type="NCBIfam" id="TIGR00543">
    <property type="entry name" value="isochor_syn"/>
    <property type="match status" value="1"/>
</dbReference>
<proteinExistence type="inferred from homology"/>
<dbReference type="Pfam" id="PF00425">
    <property type="entry name" value="Chorismate_bind"/>
    <property type="match status" value="1"/>
</dbReference>
<evidence type="ECO:0000256" key="4">
    <source>
        <dbReference type="ARBA" id="ARBA00023235"/>
    </source>
</evidence>
<comment type="caution">
    <text evidence="7">The sequence shown here is derived from an EMBL/GenBank/DDBJ whole genome shotgun (WGS) entry which is preliminary data.</text>
</comment>
<evidence type="ECO:0000259" key="6">
    <source>
        <dbReference type="Pfam" id="PF00425"/>
    </source>
</evidence>
<evidence type="ECO:0000313" key="8">
    <source>
        <dbReference type="Proteomes" id="UP000661691"/>
    </source>
</evidence>
<dbReference type="InterPro" id="IPR005801">
    <property type="entry name" value="ADC_synthase"/>
</dbReference>
<dbReference type="GO" id="GO:0008909">
    <property type="term" value="F:isochorismate synthase activity"/>
    <property type="evidence" value="ECO:0007669"/>
    <property type="project" value="UniProtKB-EC"/>
</dbReference>
<keyword evidence="8" id="KW-1185">Reference proteome</keyword>
<protein>
    <recommendedName>
        <fullName evidence="3">isochorismate synthase</fullName>
        <ecNumber evidence="3">5.4.4.2</ecNumber>
    </recommendedName>
    <alternativeName>
        <fullName evidence="5">Isochorismate mutase</fullName>
    </alternativeName>
</protein>
<dbReference type="PANTHER" id="PTHR42839:SF2">
    <property type="entry name" value="ISOCHORISMATE SYNTHASE ENTC"/>
    <property type="match status" value="1"/>
</dbReference>
<sequence length="394" mass="43563">MNRLTMVKDKPTRLVSDYEEGDFYLASPEGTILGKGCVEKVAVALNKGENESLSKEVRKALDRAQKNGFHNPIVVGAVPFESGIDPELSIPEKVAYAKPYRGDRTSFKTEMKFDHNELKSVPSSEVYIDGVKRALEQIKNQDYQKVVLSRSLQVQTKGRIEVKEILKRLSDRNADGYTFGVHLSNKQNSTTFIGASPELLVSRRKNRVIANPLAGSRARSLDPEEDERRAAELMISEKDLHEHALVVNEVCKGLEGLCPELDVPENPSLIKTETMWHLSTVITGKLSNPEMSSLDLAMALHPTPAVCGYPAEAAYQAIREIEPFDRNYFTGMVGWCDAQGDGEWVVAIRCAEINENSMTLYAGAGVVAASKPEEELAETGAKFQTMLDAMGLQK</sequence>
<evidence type="ECO:0000256" key="1">
    <source>
        <dbReference type="ARBA" id="ARBA00000799"/>
    </source>
</evidence>
<dbReference type="Gene3D" id="3.60.120.10">
    <property type="entry name" value="Anthranilate synthase"/>
    <property type="match status" value="1"/>
</dbReference>
<name>A0A926NCD8_9BACL</name>
<dbReference type="EC" id="5.4.4.2" evidence="3"/>
<reference evidence="7" key="1">
    <citation type="submission" date="2020-09" db="EMBL/GenBank/DDBJ databases">
        <title>A novel bacterium of genus Hazenella, isolated from South China Sea.</title>
        <authorList>
            <person name="Huang H."/>
            <person name="Mo K."/>
            <person name="Hu Y."/>
        </authorList>
    </citation>
    <scope>NUCLEOTIDE SEQUENCE</scope>
    <source>
        <strain evidence="7">IB182357</strain>
    </source>
</reference>
<organism evidence="7 8">
    <name type="scientific">Polycladospora coralii</name>
    <dbReference type="NCBI Taxonomy" id="2771432"/>
    <lineage>
        <taxon>Bacteria</taxon>
        <taxon>Bacillati</taxon>
        <taxon>Bacillota</taxon>
        <taxon>Bacilli</taxon>
        <taxon>Bacillales</taxon>
        <taxon>Thermoactinomycetaceae</taxon>
        <taxon>Polycladospora</taxon>
    </lineage>
</organism>